<dbReference type="Proteomes" id="UP000499080">
    <property type="component" value="Unassembled WGS sequence"/>
</dbReference>
<comment type="caution">
    <text evidence="1">The sequence shown here is derived from an EMBL/GenBank/DDBJ whole genome shotgun (WGS) entry which is preliminary data.</text>
</comment>
<keyword evidence="2" id="KW-1185">Reference proteome</keyword>
<dbReference type="OrthoDB" id="8058698at2759"/>
<name>A0A4Y2RIZ4_ARAVE</name>
<dbReference type="AlphaFoldDB" id="A0A4Y2RIZ4"/>
<protein>
    <submittedName>
        <fullName evidence="1">Uncharacterized protein</fullName>
    </submittedName>
</protein>
<proteinExistence type="predicted"/>
<gene>
    <name evidence="1" type="ORF">AVEN_248443_1</name>
</gene>
<evidence type="ECO:0000313" key="1">
    <source>
        <dbReference type="EMBL" id="GBN75239.1"/>
    </source>
</evidence>
<dbReference type="EMBL" id="BGPR01017144">
    <property type="protein sequence ID" value="GBN75239.1"/>
    <property type="molecule type" value="Genomic_DNA"/>
</dbReference>
<organism evidence="1 2">
    <name type="scientific">Araneus ventricosus</name>
    <name type="common">Orbweaver spider</name>
    <name type="synonym">Epeira ventricosa</name>
    <dbReference type="NCBI Taxonomy" id="182803"/>
    <lineage>
        <taxon>Eukaryota</taxon>
        <taxon>Metazoa</taxon>
        <taxon>Ecdysozoa</taxon>
        <taxon>Arthropoda</taxon>
        <taxon>Chelicerata</taxon>
        <taxon>Arachnida</taxon>
        <taxon>Araneae</taxon>
        <taxon>Araneomorphae</taxon>
        <taxon>Entelegynae</taxon>
        <taxon>Araneoidea</taxon>
        <taxon>Araneidae</taxon>
        <taxon>Araneus</taxon>
    </lineage>
</organism>
<sequence>MVSLCNPLPIFYLDCLPTAVWIPCESISLQFYSYKKLQYNKKSSNNVVTIFIQPGSDIDKCILKYLEDNDVDINELEGVGCDGSATNTDGKVMLSAT</sequence>
<accession>A0A4Y2RIZ4</accession>
<reference evidence="1 2" key="1">
    <citation type="journal article" date="2019" name="Sci. Rep.">
        <title>Orb-weaving spider Araneus ventricosus genome elucidates the spidroin gene catalogue.</title>
        <authorList>
            <person name="Kono N."/>
            <person name="Nakamura H."/>
            <person name="Ohtoshi R."/>
            <person name="Moran D.A.P."/>
            <person name="Shinohara A."/>
            <person name="Yoshida Y."/>
            <person name="Fujiwara M."/>
            <person name="Mori M."/>
            <person name="Tomita M."/>
            <person name="Arakawa K."/>
        </authorList>
    </citation>
    <scope>NUCLEOTIDE SEQUENCE [LARGE SCALE GENOMIC DNA]</scope>
</reference>
<evidence type="ECO:0000313" key="2">
    <source>
        <dbReference type="Proteomes" id="UP000499080"/>
    </source>
</evidence>